<accession>A0A0V8RZA8</accession>
<evidence type="ECO:0000256" key="1">
    <source>
        <dbReference type="PROSITE-ProRule" id="PRU00239"/>
    </source>
</evidence>
<proteinExistence type="predicted"/>
<sequence length="437" mass="48208">MSTRFSQRFPEVTGDLGAIWSSQNEIRNRRRDIRDLGTSLTDAISTCGDWRGLAREAFNDSARAEQKEISIWEDGCLQAADALKSYYFILESVIRIVNNIRAQADELWEQFQAMSPETRSSQHAEIEGVLAYLQKSYDDAKHILSEGALSTAAFLREALYFTPEDIHEETSNGVKNTLDYGDTRSLTYTELEEILARQADPSSSLFDIDQGRIGDCHLLASLNAYNQTKKGREHLAKMITPLFDSNEQCIGFFVTLPGYDGGYQRVFVQDVLVHGNGNDTQADIASIFEKAFVQSHMGGTQGKFPSWGASGSFSAWTMKDISGENATPTFRGGLDRGAMKEAAVNGIKAERPVVAESSIFTHDTTVTTPDGAHEKIKIVSQHAYTVIGADENGVTLINPWGLNNRSIKGTGDTGATFTMSWEDFYANFGDVTVGRIP</sequence>
<reference evidence="3 4" key="1">
    <citation type="submission" date="2015-10" db="EMBL/GenBank/DDBJ databases">
        <title>Draft Genome of Actinomyces odontolyticus subsp. actinosynbacter strain XH001.</title>
        <authorList>
            <person name="Mclean J.S."/>
            <person name="He X."/>
        </authorList>
    </citation>
    <scope>NUCLEOTIDE SEQUENCE [LARGE SCALE GENOMIC DNA]</scope>
    <source>
        <strain evidence="3 4">XH001</strain>
    </source>
</reference>
<protein>
    <submittedName>
        <fullName evidence="3">Cysteine protease</fullName>
    </submittedName>
</protein>
<dbReference type="EMBL" id="LLVT01000001">
    <property type="protein sequence ID" value="KSW13306.1"/>
    <property type="molecule type" value="Genomic_DNA"/>
</dbReference>
<name>A0A0V8RZA8_9ACTO</name>
<dbReference type="Pfam" id="PF00648">
    <property type="entry name" value="Peptidase_C2"/>
    <property type="match status" value="1"/>
</dbReference>
<dbReference type="RefSeq" id="WP_060566083.1">
    <property type="nucleotide sequence ID" value="NZ_CP040006.1"/>
</dbReference>
<comment type="caution">
    <text evidence="3">The sequence shown here is derived from an EMBL/GenBank/DDBJ whole genome shotgun (WGS) entry which is preliminary data.</text>
</comment>
<evidence type="ECO:0000313" key="4">
    <source>
        <dbReference type="Proteomes" id="UP000054686"/>
    </source>
</evidence>
<dbReference type="Proteomes" id="UP000054686">
    <property type="component" value="Unassembled WGS sequence"/>
</dbReference>
<evidence type="ECO:0000313" key="3">
    <source>
        <dbReference type="EMBL" id="KSW13306.1"/>
    </source>
</evidence>
<dbReference type="GO" id="GO:0004198">
    <property type="term" value="F:calcium-dependent cysteine-type endopeptidase activity"/>
    <property type="evidence" value="ECO:0007669"/>
    <property type="project" value="InterPro"/>
</dbReference>
<evidence type="ECO:0000259" key="2">
    <source>
        <dbReference type="PROSITE" id="PS50203"/>
    </source>
</evidence>
<keyword evidence="1" id="KW-0378">Hydrolase</keyword>
<feature type="active site" evidence="1">
    <location>
        <position position="398"/>
    </location>
</feature>
<dbReference type="GO" id="GO:0006508">
    <property type="term" value="P:proteolysis"/>
    <property type="evidence" value="ECO:0007669"/>
    <property type="project" value="UniProtKB-KW"/>
</dbReference>
<feature type="active site" evidence="1">
    <location>
        <position position="216"/>
    </location>
</feature>
<dbReference type="AlphaFoldDB" id="A0A0V8RZA8"/>
<dbReference type="SUPFAM" id="SSF54001">
    <property type="entry name" value="Cysteine proteinases"/>
    <property type="match status" value="1"/>
</dbReference>
<feature type="active site" evidence="1">
    <location>
        <position position="382"/>
    </location>
</feature>
<dbReference type="InterPro" id="IPR001300">
    <property type="entry name" value="Peptidase_C2_calpain_cat"/>
</dbReference>
<dbReference type="InterPro" id="IPR038765">
    <property type="entry name" value="Papain-like_cys_pep_sf"/>
</dbReference>
<keyword evidence="1" id="KW-0788">Thiol protease</keyword>
<organism evidence="3 4">
    <name type="scientific">Schaalia odontolytica</name>
    <dbReference type="NCBI Taxonomy" id="1660"/>
    <lineage>
        <taxon>Bacteria</taxon>
        <taxon>Bacillati</taxon>
        <taxon>Actinomycetota</taxon>
        <taxon>Actinomycetes</taxon>
        <taxon>Actinomycetales</taxon>
        <taxon>Actinomycetaceae</taxon>
        <taxon>Schaalia</taxon>
    </lineage>
</organism>
<gene>
    <name evidence="3" type="ORF">APY09_02835</name>
</gene>
<feature type="domain" description="Calpain catalytic" evidence="2">
    <location>
        <begin position="206"/>
        <end position="437"/>
    </location>
</feature>
<keyword evidence="1 3" id="KW-0645">Protease</keyword>
<dbReference type="PROSITE" id="PS50203">
    <property type="entry name" value="CALPAIN_CAT"/>
    <property type="match status" value="1"/>
</dbReference>